<organism evidence="10 11">
    <name type="scientific">Mollisia scopiformis</name>
    <name type="common">Conifer needle endophyte fungus</name>
    <name type="synonym">Phialocephala scopiformis</name>
    <dbReference type="NCBI Taxonomy" id="149040"/>
    <lineage>
        <taxon>Eukaryota</taxon>
        <taxon>Fungi</taxon>
        <taxon>Dikarya</taxon>
        <taxon>Ascomycota</taxon>
        <taxon>Pezizomycotina</taxon>
        <taxon>Leotiomycetes</taxon>
        <taxon>Helotiales</taxon>
        <taxon>Mollisiaceae</taxon>
        <taxon>Mollisia</taxon>
    </lineage>
</organism>
<evidence type="ECO:0000313" key="11">
    <source>
        <dbReference type="Proteomes" id="UP000070700"/>
    </source>
</evidence>
<proteinExistence type="inferred from homology"/>
<comment type="catalytic activity">
    <reaction evidence="6">
        <text>2 L-dopa + O2 = 2 L-dopaquinone + 2 H2O</text>
        <dbReference type="Rhea" id="RHEA:34287"/>
        <dbReference type="ChEBI" id="CHEBI:15377"/>
        <dbReference type="ChEBI" id="CHEBI:15379"/>
        <dbReference type="ChEBI" id="CHEBI:57504"/>
        <dbReference type="ChEBI" id="CHEBI:57924"/>
        <dbReference type="EC" id="1.14.18.1"/>
    </reaction>
</comment>
<dbReference type="GO" id="GO:0042438">
    <property type="term" value="P:melanin biosynthetic process"/>
    <property type="evidence" value="ECO:0007669"/>
    <property type="project" value="UniProtKB-KW"/>
</dbReference>
<sequence>MTHDGRSLYLQALIALQQTSEDELLSWFQIAGIHGRPFIPWDGIEWNPSAPEVGYCPHSSVLFTSWHRIYLALLEQVLSSHAQHLAKTYNSTTYQIAADNFRIPYWDYALTPSMPDIVDYPQVLINTSSGPMNVSNPLLHYRFQQFPLNETLFPAGESGEGCLTTYNTTVRFPVNGVSNCDSINANLQGSNLKANTYSVFQTRDYNTMATGTTSNSAFEYAHNQVHHTIGGFNTMDPGHMGVFAYAAFDPIFFLVHANADRLFALWQAMNPTSFLTPDIDSTGTFTNVVGGNLTVDSPLTPFTMVNGSAWTSTGARDLVGLGYSYPEIMDWLPISKDDLAKNVTAAVEWMYGPST</sequence>
<dbReference type="STRING" id="149040.A0A194XG95"/>
<feature type="domain" description="Tyrosinase copper-binding" evidence="8">
    <location>
        <begin position="58"/>
        <end position="75"/>
    </location>
</feature>
<dbReference type="InterPro" id="IPR050316">
    <property type="entry name" value="Tyrosinase/Hemocyanin"/>
</dbReference>
<dbReference type="PROSITE" id="PS00497">
    <property type="entry name" value="TYROSINASE_1"/>
    <property type="match status" value="1"/>
</dbReference>
<dbReference type="GO" id="GO:0046872">
    <property type="term" value="F:metal ion binding"/>
    <property type="evidence" value="ECO:0007669"/>
    <property type="project" value="UniProtKB-KW"/>
</dbReference>
<dbReference type="InterPro" id="IPR008922">
    <property type="entry name" value="Di-copper_centre_dom_sf"/>
</dbReference>
<evidence type="ECO:0000256" key="1">
    <source>
        <dbReference type="ARBA" id="ARBA00009928"/>
    </source>
</evidence>
<dbReference type="EC" id="1.14.18.1" evidence="2"/>
<protein>
    <recommendedName>
        <fullName evidence="2">tyrosinase</fullName>
        <ecNumber evidence="2">1.14.18.1</ecNumber>
    </recommendedName>
</protein>
<dbReference type="Gene3D" id="1.10.1280.10">
    <property type="entry name" value="Di-copper center containing domain from catechol oxidase"/>
    <property type="match status" value="1"/>
</dbReference>
<dbReference type="EMBL" id="KQ947411">
    <property type="protein sequence ID" value="KUJ19215.1"/>
    <property type="molecule type" value="Genomic_DNA"/>
</dbReference>
<evidence type="ECO:0000256" key="6">
    <source>
        <dbReference type="ARBA" id="ARBA00048233"/>
    </source>
</evidence>
<dbReference type="OrthoDB" id="1658288at2759"/>
<evidence type="ECO:0000256" key="5">
    <source>
        <dbReference type="ARBA" id="ARBA00023101"/>
    </source>
</evidence>
<dbReference type="InParanoid" id="A0A194XG95"/>
<dbReference type="PANTHER" id="PTHR11474">
    <property type="entry name" value="TYROSINASE FAMILY MEMBER"/>
    <property type="match status" value="1"/>
</dbReference>
<keyword evidence="11" id="KW-1185">Reference proteome</keyword>
<dbReference type="KEGG" id="psco:LY89DRAFT_731629"/>
<comment type="catalytic activity">
    <reaction evidence="7">
        <text>L-tyrosine + O2 = L-dopaquinone + H2O</text>
        <dbReference type="Rhea" id="RHEA:18117"/>
        <dbReference type="ChEBI" id="CHEBI:15377"/>
        <dbReference type="ChEBI" id="CHEBI:15379"/>
        <dbReference type="ChEBI" id="CHEBI:57924"/>
        <dbReference type="ChEBI" id="CHEBI:58315"/>
        <dbReference type="EC" id="1.14.18.1"/>
    </reaction>
</comment>
<keyword evidence="3" id="KW-0479">Metal-binding</keyword>
<dbReference type="PANTHER" id="PTHR11474:SF76">
    <property type="entry name" value="SHKT DOMAIN-CONTAINING PROTEIN"/>
    <property type="match status" value="1"/>
</dbReference>
<keyword evidence="4" id="KW-0186">Copper</keyword>
<dbReference type="PROSITE" id="PS00498">
    <property type="entry name" value="TYROSINASE_2"/>
    <property type="match status" value="1"/>
</dbReference>
<evidence type="ECO:0000313" key="10">
    <source>
        <dbReference type="EMBL" id="KUJ19215.1"/>
    </source>
</evidence>
<gene>
    <name evidence="10" type="ORF">LY89DRAFT_731629</name>
</gene>
<evidence type="ECO:0000256" key="4">
    <source>
        <dbReference type="ARBA" id="ARBA00023008"/>
    </source>
</evidence>
<dbReference type="Proteomes" id="UP000070700">
    <property type="component" value="Unassembled WGS sequence"/>
</dbReference>
<dbReference type="RefSeq" id="XP_018073570.1">
    <property type="nucleotide sequence ID" value="XM_018219587.1"/>
</dbReference>
<dbReference type="InterPro" id="IPR002227">
    <property type="entry name" value="Tyrosinase_Cu-bd"/>
</dbReference>
<dbReference type="PRINTS" id="PR00092">
    <property type="entry name" value="TYROSINASE"/>
</dbReference>
<feature type="domain" description="Tyrosinase copper-binding" evidence="9">
    <location>
        <begin position="249"/>
        <end position="260"/>
    </location>
</feature>
<evidence type="ECO:0000256" key="2">
    <source>
        <dbReference type="ARBA" id="ARBA00011906"/>
    </source>
</evidence>
<dbReference type="GO" id="GO:0004503">
    <property type="term" value="F:tyrosinase activity"/>
    <property type="evidence" value="ECO:0007669"/>
    <property type="project" value="UniProtKB-EC"/>
</dbReference>
<evidence type="ECO:0000256" key="7">
    <source>
        <dbReference type="ARBA" id="ARBA00048881"/>
    </source>
</evidence>
<evidence type="ECO:0000259" key="9">
    <source>
        <dbReference type="PROSITE" id="PS00498"/>
    </source>
</evidence>
<evidence type="ECO:0000259" key="8">
    <source>
        <dbReference type="PROSITE" id="PS00497"/>
    </source>
</evidence>
<dbReference type="AlphaFoldDB" id="A0A194XG95"/>
<dbReference type="SUPFAM" id="SSF48056">
    <property type="entry name" value="Di-copper centre-containing domain"/>
    <property type="match status" value="1"/>
</dbReference>
<reference evidence="10 11" key="1">
    <citation type="submission" date="2015-10" db="EMBL/GenBank/DDBJ databases">
        <title>Full genome of DAOMC 229536 Phialocephala scopiformis, a fungal endophyte of spruce producing the potent anti-insectan compound rugulosin.</title>
        <authorList>
            <consortium name="DOE Joint Genome Institute"/>
            <person name="Walker A.K."/>
            <person name="Frasz S.L."/>
            <person name="Seifert K.A."/>
            <person name="Miller J.D."/>
            <person name="Mondo S.J."/>
            <person name="Labutti K."/>
            <person name="Lipzen A."/>
            <person name="Dockter R."/>
            <person name="Kennedy M."/>
            <person name="Grigoriev I.V."/>
            <person name="Spatafora J.W."/>
        </authorList>
    </citation>
    <scope>NUCLEOTIDE SEQUENCE [LARGE SCALE GENOMIC DNA]</scope>
    <source>
        <strain evidence="10 11">CBS 120377</strain>
    </source>
</reference>
<evidence type="ECO:0000256" key="3">
    <source>
        <dbReference type="ARBA" id="ARBA00022723"/>
    </source>
</evidence>
<name>A0A194XG95_MOLSC</name>
<comment type="similarity">
    <text evidence="1">Belongs to the tyrosinase family.</text>
</comment>
<dbReference type="GeneID" id="28829313"/>
<dbReference type="Pfam" id="PF00264">
    <property type="entry name" value="Tyrosinase"/>
    <property type="match status" value="1"/>
</dbReference>
<keyword evidence="5" id="KW-0470">Melanin biosynthesis</keyword>
<accession>A0A194XG95</accession>